<evidence type="ECO:0000313" key="3">
    <source>
        <dbReference type="EMBL" id="MBB5225818.1"/>
    </source>
</evidence>
<dbReference type="EMBL" id="JACHFQ010000003">
    <property type="protein sequence ID" value="MBB5225818.1"/>
    <property type="molecule type" value="Genomic_DNA"/>
</dbReference>
<keyword evidence="4" id="KW-1185">Reference proteome</keyword>
<dbReference type="Pfam" id="PF26342">
    <property type="entry name" value="TP_1001_2nd"/>
    <property type="match status" value="1"/>
</dbReference>
<accession>A0A7W8G8H9</accession>
<reference evidence="3 4" key="1">
    <citation type="submission" date="2020-08" db="EMBL/GenBank/DDBJ databases">
        <title>Genomic Encyclopedia of Type Strains, Phase IV (KMG-IV): sequencing the most valuable type-strain genomes for metagenomic binning, comparative biology and taxonomic classification.</title>
        <authorList>
            <person name="Goeker M."/>
        </authorList>
    </citation>
    <scope>NUCLEOTIDE SEQUENCE [LARGE SCALE GENOMIC DNA]</scope>
    <source>
        <strain evidence="3 4">DSM 103462</strain>
    </source>
</reference>
<dbReference type="AlphaFoldDB" id="A0A7W8G8H9"/>
<name>A0A7W8G8H9_9SPIR</name>
<sequence>MKKNFINQFFGLVLICAGIIIAVLAFVAPVSCRLTEEGIEILPADTTAPEVEDFSVTGSRTLSLACSEKIVLDKIFIHELSDESSFEDSLFPGSDEDNAFAVANVISYSEDGKSAEVEVSEDMTVGKSYVFSGVVYDITGNSLEFSQKFLGYNANPARLIFNEIRTTYNKSKSAVEFIEFYVLKSGNLFGLEYVSSANGEAKKYSFPAIDVKRGEYITLHGKVLEGMEEDAVDELDDTLSLSKAFESCDEARDLWRRGDEKIVSNTDVLILRDYLSKEIKDAVLLSQSGKKAWPKKAMTEYAEKAFSLGIWPEGSLPENAVSTDSMTSSIFRSISRQNVKKIAESYSDEASLPKYIASYASDWIVTDKLTENKVTVSGATPGYENSSNPYGGK</sequence>
<dbReference type="InterPro" id="IPR058683">
    <property type="entry name" value="TP_1001-like_C"/>
</dbReference>
<evidence type="ECO:0000256" key="1">
    <source>
        <dbReference type="SAM" id="Phobius"/>
    </source>
</evidence>
<proteinExistence type="predicted"/>
<evidence type="ECO:0000259" key="2">
    <source>
        <dbReference type="Pfam" id="PF26342"/>
    </source>
</evidence>
<dbReference type="RefSeq" id="WP_184658461.1">
    <property type="nucleotide sequence ID" value="NZ_CP031518.1"/>
</dbReference>
<organism evidence="3 4">
    <name type="scientific">Treponema ruminis</name>
    <dbReference type="NCBI Taxonomy" id="744515"/>
    <lineage>
        <taxon>Bacteria</taxon>
        <taxon>Pseudomonadati</taxon>
        <taxon>Spirochaetota</taxon>
        <taxon>Spirochaetia</taxon>
        <taxon>Spirochaetales</taxon>
        <taxon>Treponemataceae</taxon>
        <taxon>Treponema</taxon>
    </lineage>
</organism>
<feature type="transmembrane region" description="Helical" evidence="1">
    <location>
        <begin position="9"/>
        <end position="28"/>
    </location>
</feature>
<comment type="caution">
    <text evidence="3">The sequence shown here is derived from an EMBL/GenBank/DDBJ whole genome shotgun (WGS) entry which is preliminary data.</text>
</comment>
<dbReference type="Proteomes" id="UP000518887">
    <property type="component" value="Unassembled WGS sequence"/>
</dbReference>
<protein>
    <recommendedName>
        <fullName evidence="2">TP-1001-like C-terminal domain-containing protein</fullName>
    </recommendedName>
</protein>
<gene>
    <name evidence="3" type="ORF">HNP76_001175</name>
</gene>
<feature type="domain" description="TP-1001-like C-terminal" evidence="2">
    <location>
        <begin position="157"/>
        <end position="365"/>
    </location>
</feature>
<keyword evidence="1" id="KW-0812">Transmembrane</keyword>
<keyword evidence="1" id="KW-1133">Transmembrane helix</keyword>
<keyword evidence="1" id="KW-0472">Membrane</keyword>
<evidence type="ECO:0000313" key="4">
    <source>
        <dbReference type="Proteomes" id="UP000518887"/>
    </source>
</evidence>